<reference evidence="1 2" key="1">
    <citation type="submission" date="2018-07" db="EMBL/GenBank/DDBJ databases">
        <title>The genomes of Aspergillus section Nigri reveals drivers in fungal speciation.</title>
        <authorList>
            <consortium name="DOE Joint Genome Institute"/>
            <person name="Vesth T.C."/>
            <person name="Nybo J."/>
            <person name="Theobald S."/>
            <person name="Brandl J."/>
            <person name="Frisvad J.C."/>
            <person name="Nielsen K.F."/>
            <person name="Lyhne E.K."/>
            <person name="Kogle M.E."/>
            <person name="Kuo A."/>
            <person name="Riley R."/>
            <person name="Clum A."/>
            <person name="Nolan M."/>
            <person name="Lipzen A."/>
            <person name="Salamov A."/>
            <person name="Henrissat B."/>
            <person name="Wiebenga A."/>
            <person name="De vries R.P."/>
            <person name="Grigoriev I.V."/>
            <person name="Mortensen U.H."/>
            <person name="Andersen M.R."/>
            <person name="Baker S.E."/>
        </authorList>
    </citation>
    <scope>NUCLEOTIDE SEQUENCE [LARGE SCALE GENOMIC DNA]</scope>
    <source>
        <strain evidence="1 2">CBS 139.54b</strain>
    </source>
</reference>
<dbReference type="InterPro" id="IPR011009">
    <property type="entry name" value="Kinase-like_dom_sf"/>
</dbReference>
<evidence type="ECO:0000313" key="1">
    <source>
        <dbReference type="EMBL" id="RDH38177.1"/>
    </source>
</evidence>
<dbReference type="RefSeq" id="XP_026631199.1">
    <property type="nucleotide sequence ID" value="XM_026768671.1"/>
</dbReference>
<dbReference type="InterPro" id="IPR051035">
    <property type="entry name" value="Mito_inheritance_9"/>
</dbReference>
<dbReference type="Gene3D" id="3.90.1200.10">
    <property type="match status" value="1"/>
</dbReference>
<dbReference type="AlphaFoldDB" id="A0A3F3QGB3"/>
<dbReference type="GeneID" id="38137027"/>
<protein>
    <submittedName>
        <fullName evidence="1">Phosphotransferase enzyme family protein</fullName>
    </submittedName>
</protein>
<dbReference type="EMBL" id="KZ852034">
    <property type="protein sequence ID" value="RDH38177.1"/>
    <property type="molecule type" value="Genomic_DNA"/>
</dbReference>
<gene>
    <name evidence="1" type="ORF">BDQ94DRAFT_156864</name>
</gene>
<dbReference type="Proteomes" id="UP000253729">
    <property type="component" value="Unassembled WGS sequence"/>
</dbReference>
<dbReference type="GO" id="GO:0016740">
    <property type="term" value="F:transferase activity"/>
    <property type="evidence" value="ECO:0007669"/>
    <property type="project" value="UniProtKB-KW"/>
</dbReference>
<name>A0A3F3QGB3_9EURO</name>
<evidence type="ECO:0000313" key="2">
    <source>
        <dbReference type="Proteomes" id="UP000253729"/>
    </source>
</evidence>
<dbReference type="PANTHER" id="PTHR36091">
    <property type="entry name" value="ALTERED INHERITANCE OF MITOCHONDRIA PROTEIN 9, MITOCHONDRIAL"/>
    <property type="match status" value="1"/>
</dbReference>
<keyword evidence="1" id="KW-0808">Transferase</keyword>
<dbReference type="SUPFAM" id="SSF56112">
    <property type="entry name" value="Protein kinase-like (PK-like)"/>
    <property type="match status" value="1"/>
</dbReference>
<accession>A0A3F3QGB3</accession>
<sequence>MQSHPVPLLRGQRRTLHRPTILIRANLSQSCPFSWNATHDSYNYTRSRFLVNEDHERAIRRVKFNMSELLECAAKSVGSSYDQCVNIERLPDGMFNKAFLFTMQDGTQVVGKVPNPNAGRPYYTTASEVATMDFVREKLSTPVPKVLAWSSKANENPVGAEYVIMEKVGGVQLGKVWPRMNFEQKFELVKTLCGYQKAWMSKSFTQYGGLYYSNDLQSNRGCILVDEDGSQSRDDRFAIGPTTGRQFLDHGRIDVDFDRGPWNNLLSYKSAIGFRELACVQDMTQLPRSLLGLYGPGTYRPSRPKKVAAIQDYLRLVQFLLPTDGSISSAFLWHPDLHTENIFVDPEKPSEVLGIIDWQSSGVLPLFDHARQPYLLDYDGPPATGIDRPKLPENFDQLDPTEKAEAKRLYLNISLATLYRKLTFAKNKKLFDAMEFQQTSSFDMMLIAQNLLIDGEALYRARVLELKEEWPYLPGVQASGIPPFPLQYTTDEVSAIHEDEGKASESMALMRGVEEFLGKMWPEKGIVPPERYDEVKEILGYVKTDLIDQLAHSEVDKIGWEKAWPFDD</sequence>
<organism evidence="1 2">
    <name type="scientific">Aspergillus welwitschiae</name>
    <dbReference type="NCBI Taxonomy" id="1341132"/>
    <lineage>
        <taxon>Eukaryota</taxon>
        <taxon>Fungi</taxon>
        <taxon>Dikarya</taxon>
        <taxon>Ascomycota</taxon>
        <taxon>Pezizomycotina</taxon>
        <taxon>Eurotiomycetes</taxon>
        <taxon>Eurotiomycetidae</taxon>
        <taxon>Eurotiales</taxon>
        <taxon>Aspergillaceae</taxon>
        <taxon>Aspergillus</taxon>
        <taxon>Aspergillus subgen. Circumdati</taxon>
    </lineage>
</organism>
<dbReference type="STRING" id="1341132.A0A3F3QGB3"/>
<dbReference type="GO" id="GO:0005739">
    <property type="term" value="C:mitochondrion"/>
    <property type="evidence" value="ECO:0007669"/>
    <property type="project" value="TreeGrafter"/>
</dbReference>
<proteinExistence type="predicted"/>
<dbReference type="Gene3D" id="3.30.200.20">
    <property type="entry name" value="Phosphorylase Kinase, domain 1"/>
    <property type="match status" value="1"/>
</dbReference>
<keyword evidence="2" id="KW-1185">Reference proteome</keyword>
<dbReference type="PANTHER" id="PTHR36091:SF2">
    <property type="entry name" value="AMINOGLYCOSIDE PHOSPHOTRANSFERASE DOMAIN-CONTAINING PROTEIN"/>
    <property type="match status" value="1"/>
</dbReference>